<dbReference type="Gene3D" id="3.40.50.10610">
    <property type="entry name" value="ABC-type transport auxiliary lipoprotein component"/>
    <property type="match status" value="2"/>
</dbReference>
<name>A0A6V8ML94_9BACT</name>
<dbReference type="Proteomes" id="UP000556026">
    <property type="component" value="Unassembled WGS sequence"/>
</dbReference>
<proteinExistence type="predicted"/>
<keyword evidence="1" id="KW-0732">Signal</keyword>
<gene>
    <name evidence="2" type="ORF">GMST_30190</name>
</gene>
<organism evidence="2 3">
    <name type="scientific">Geomonas silvestris</name>
    <dbReference type="NCBI Taxonomy" id="2740184"/>
    <lineage>
        <taxon>Bacteria</taxon>
        <taxon>Pseudomonadati</taxon>
        <taxon>Thermodesulfobacteriota</taxon>
        <taxon>Desulfuromonadia</taxon>
        <taxon>Geobacterales</taxon>
        <taxon>Geobacteraceae</taxon>
        <taxon>Geomonas</taxon>
    </lineage>
</organism>
<feature type="chain" id="PRO_5028083661" evidence="1">
    <location>
        <begin position="22"/>
        <end position="381"/>
    </location>
</feature>
<dbReference type="PROSITE" id="PS51257">
    <property type="entry name" value="PROKAR_LIPOPROTEIN"/>
    <property type="match status" value="1"/>
</dbReference>
<sequence>MNKLRLALLAALCLLSGCQHAPTGKPAASGEPVAEIATLRVVVYPIENLSGTPAPVKEIRRAWIAKLRGLGLEVVTDAEMERVFAKYRIRYTGGVDTTTAQAFRKEAGADAIVVSSLEIYGDLPPKLSLMSRLVSTEEKPRVFWMDSDGISGDDSPGLLGLGLVSDFKVVQERVLQRLANSLRLYLEDDPRQCDRGSLESKFAPKTVARPTPAGQEKRTSIAVVPFYNESFRNSAGQLLQLHFVNQLACLARVDVVEPGLVREKMLSIRMVMREGISTRDVDVMSYILESDYVLSGTVFDYQDPLGGSGIPKLDFNALLADKINRKLVFASKSYNEGDDGVYFYDVGLYRNADRMAEKMTGRVVSEMRLGERKTKSDRPSN</sequence>
<evidence type="ECO:0000256" key="1">
    <source>
        <dbReference type="SAM" id="SignalP"/>
    </source>
</evidence>
<dbReference type="RefSeq" id="WP_183355509.1">
    <property type="nucleotide sequence ID" value="NZ_BLXX01000010.1"/>
</dbReference>
<evidence type="ECO:0000313" key="2">
    <source>
        <dbReference type="EMBL" id="GFO60694.1"/>
    </source>
</evidence>
<feature type="signal peptide" evidence="1">
    <location>
        <begin position="1"/>
        <end position="21"/>
    </location>
</feature>
<evidence type="ECO:0000313" key="3">
    <source>
        <dbReference type="Proteomes" id="UP000556026"/>
    </source>
</evidence>
<comment type="caution">
    <text evidence="2">The sequence shown here is derived from an EMBL/GenBank/DDBJ whole genome shotgun (WGS) entry which is preliminary data.</text>
</comment>
<accession>A0A6V8ML94</accession>
<dbReference type="EMBL" id="BLXX01000010">
    <property type="protein sequence ID" value="GFO60694.1"/>
    <property type="molecule type" value="Genomic_DNA"/>
</dbReference>
<reference evidence="3" key="1">
    <citation type="submission" date="2020-06" db="EMBL/GenBank/DDBJ databases">
        <title>Draft genomic sequence of Geomonas sp. Red330.</title>
        <authorList>
            <person name="Itoh H."/>
            <person name="Zhenxing X."/>
            <person name="Ushijima N."/>
            <person name="Masuda Y."/>
            <person name="Shiratori Y."/>
            <person name="Senoo K."/>
        </authorList>
    </citation>
    <scope>NUCLEOTIDE SEQUENCE [LARGE SCALE GENOMIC DNA]</scope>
    <source>
        <strain evidence="3">Red330</strain>
    </source>
</reference>
<protein>
    <submittedName>
        <fullName evidence="2">Lipoprotein</fullName>
    </submittedName>
</protein>
<keyword evidence="2" id="KW-0449">Lipoprotein</keyword>
<keyword evidence="3" id="KW-1185">Reference proteome</keyword>
<dbReference type="AlphaFoldDB" id="A0A6V8ML94"/>